<dbReference type="STRING" id="1612308.SAMN05444581_12415"/>
<sequence length="492" mass="54169">MDSYSVGHEASTRSSIGVAAPGGKPISAPVLMSVAAFLDLALLLAAAWLAAIAVNVSLQTPWRPDMALAGIIGAGASWIYISAHKAYSLEMFRSFERQISLIVKAIVIAVGVSITCLFVVQAEGPAERAFPFAFGVSAFLVLALFRLVLGSLVAQWTRDGRFRRRIAIVALNEFSLKFIERLQAEPNAFEVAGVYDDRLRSERVPPALANVPVRGSVADLVRDSRDEHFDVIAVALPLGAVDRIAAVLEQLSSTVADVCLTTDLAGFSYRVDQFGALGSNPVISIDEAPMKDWRAAKKAAFDYLVGAIALVILAPVLAFIALVVRLDSKGPALFRQPRLGFNNRMFTCYKFRTMYTDKTDVLADRQTTRDDPRVTRSGKWLRKLSLDELPQLLNVMNGSMSLVGPRPHAPNTKAANRLFAEVVQQYALRHRVKPGITGWAQVNGWRGETATVEQIQNRVRCDLYYIDNWSLIFDLKIIALTVLRELYSKRAF</sequence>
<evidence type="ECO:0000256" key="1">
    <source>
        <dbReference type="ARBA" id="ARBA00004141"/>
    </source>
</evidence>
<dbReference type="EMBL" id="FOSN01000024">
    <property type="protein sequence ID" value="SFK81738.1"/>
    <property type="molecule type" value="Genomic_DNA"/>
</dbReference>
<dbReference type="Proteomes" id="UP000198755">
    <property type="component" value="Unassembled WGS sequence"/>
</dbReference>
<protein>
    <submittedName>
        <fullName evidence="10">Undecaprenyl-phosphate glucose phosphotransferase</fullName>
    </submittedName>
</protein>
<dbReference type="PANTHER" id="PTHR30576:SF0">
    <property type="entry name" value="UNDECAPRENYL-PHOSPHATE N-ACETYLGALACTOSAMINYL 1-PHOSPHATE TRANSFERASE-RELATED"/>
    <property type="match status" value="1"/>
</dbReference>
<dbReference type="RefSeq" id="WP_091686185.1">
    <property type="nucleotide sequence ID" value="NZ_FOSN01000024.1"/>
</dbReference>
<dbReference type="AlphaFoldDB" id="A0A1I4CKH2"/>
<evidence type="ECO:0000313" key="11">
    <source>
        <dbReference type="Proteomes" id="UP000198755"/>
    </source>
</evidence>
<keyword evidence="6 8" id="KW-0472">Membrane</keyword>
<dbReference type="NCBIfam" id="TIGR03025">
    <property type="entry name" value="EPS_sugtrans"/>
    <property type="match status" value="1"/>
</dbReference>
<dbReference type="Gene3D" id="3.40.50.720">
    <property type="entry name" value="NAD(P)-binding Rossmann-like Domain"/>
    <property type="match status" value="1"/>
</dbReference>
<reference evidence="10 11" key="1">
    <citation type="submission" date="2016-10" db="EMBL/GenBank/DDBJ databases">
        <authorList>
            <person name="de Groot N.N."/>
        </authorList>
    </citation>
    <scope>NUCLEOTIDE SEQUENCE [LARGE SCALE GENOMIC DNA]</scope>
    <source>
        <strain evidence="10 11">NE2</strain>
    </source>
</reference>
<keyword evidence="5 8" id="KW-1133">Transmembrane helix</keyword>
<feature type="transmembrane region" description="Helical" evidence="8">
    <location>
        <begin position="66"/>
        <end position="87"/>
    </location>
</feature>
<feature type="transmembrane region" description="Helical" evidence="8">
    <location>
        <begin position="99"/>
        <end position="120"/>
    </location>
</feature>
<feature type="domain" description="Bacterial sugar transferase" evidence="9">
    <location>
        <begin position="298"/>
        <end position="483"/>
    </location>
</feature>
<dbReference type="Pfam" id="PF02397">
    <property type="entry name" value="Bac_transf"/>
    <property type="match status" value="1"/>
</dbReference>
<evidence type="ECO:0000259" key="9">
    <source>
        <dbReference type="Pfam" id="PF02397"/>
    </source>
</evidence>
<evidence type="ECO:0000256" key="4">
    <source>
        <dbReference type="ARBA" id="ARBA00022692"/>
    </source>
</evidence>
<dbReference type="PANTHER" id="PTHR30576">
    <property type="entry name" value="COLANIC BIOSYNTHESIS UDP-GLUCOSE LIPID CARRIER TRANSFERASE"/>
    <property type="match status" value="1"/>
</dbReference>
<evidence type="ECO:0000256" key="3">
    <source>
        <dbReference type="ARBA" id="ARBA00022679"/>
    </source>
</evidence>
<keyword evidence="7" id="KW-0270">Exopolysaccharide synthesis</keyword>
<dbReference type="InterPro" id="IPR017473">
    <property type="entry name" value="Undecaprenyl-P_gluc_Ptfrase"/>
</dbReference>
<evidence type="ECO:0000256" key="6">
    <source>
        <dbReference type="ARBA" id="ARBA00023136"/>
    </source>
</evidence>
<evidence type="ECO:0000256" key="2">
    <source>
        <dbReference type="ARBA" id="ARBA00006464"/>
    </source>
</evidence>
<dbReference type="InterPro" id="IPR017475">
    <property type="entry name" value="EPS_sugar_tfrase"/>
</dbReference>
<feature type="transmembrane region" description="Helical" evidence="8">
    <location>
        <begin position="30"/>
        <end position="54"/>
    </location>
</feature>
<dbReference type="OrthoDB" id="9808602at2"/>
<keyword evidence="11" id="KW-1185">Reference proteome</keyword>
<dbReference type="GO" id="GO:0016780">
    <property type="term" value="F:phosphotransferase activity, for other substituted phosphate groups"/>
    <property type="evidence" value="ECO:0007669"/>
    <property type="project" value="TreeGrafter"/>
</dbReference>
<proteinExistence type="inferred from homology"/>
<name>A0A1I4CKH2_9HYPH</name>
<keyword evidence="4 8" id="KW-0812">Transmembrane</keyword>
<dbReference type="GO" id="GO:0016020">
    <property type="term" value="C:membrane"/>
    <property type="evidence" value="ECO:0007669"/>
    <property type="project" value="UniProtKB-SubCell"/>
</dbReference>
<feature type="transmembrane region" description="Helical" evidence="8">
    <location>
        <begin position="132"/>
        <end position="154"/>
    </location>
</feature>
<dbReference type="GO" id="GO:0000271">
    <property type="term" value="P:polysaccharide biosynthetic process"/>
    <property type="evidence" value="ECO:0007669"/>
    <property type="project" value="UniProtKB-KW"/>
</dbReference>
<evidence type="ECO:0000256" key="7">
    <source>
        <dbReference type="ARBA" id="ARBA00023169"/>
    </source>
</evidence>
<feature type="transmembrane region" description="Helical" evidence="8">
    <location>
        <begin position="300"/>
        <end position="324"/>
    </location>
</feature>
<dbReference type="Pfam" id="PF13727">
    <property type="entry name" value="CoA_binding_3"/>
    <property type="match status" value="1"/>
</dbReference>
<evidence type="ECO:0000256" key="8">
    <source>
        <dbReference type="SAM" id="Phobius"/>
    </source>
</evidence>
<dbReference type="NCBIfam" id="TIGR03023">
    <property type="entry name" value="WcaJ_sugtrans"/>
    <property type="match status" value="1"/>
</dbReference>
<dbReference type="InterPro" id="IPR003362">
    <property type="entry name" value="Bact_transf"/>
</dbReference>
<comment type="similarity">
    <text evidence="2">Belongs to the bacterial sugar transferase family.</text>
</comment>
<gene>
    <name evidence="10" type="ORF">SAMN05444581_12415</name>
</gene>
<accession>A0A1I4CKH2</accession>
<comment type="subcellular location">
    <subcellularLocation>
        <location evidence="1">Membrane</location>
        <topology evidence="1">Multi-pass membrane protein</topology>
    </subcellularLocation>
</comment>
<evidence type="ECO:0000256" key="5">
    <source>
        <dbReference type="ARBA" id="ARBA00022989"/>
    </source>
</evidence>
<organism evidence="10 11">
    <name type="scientific">Methylocapsa palsarum</name>
    <dbReference type="NCBI Taxonomy" id="1612308"/>
    <lineage>
        <taxon>Bacteria</taxon>
        <taxon>Pseudomonadati</taxon>
        <taxon>Pseudomonadota</taxon>
        <taxon>Alphaproteobacteria</taxon>
        <taxon>Hyphomicrobiales</taxon>
        <taxon>Beijerinckiaceae</taxon>
        <taxon>Methylocapsa</taxon>
    </lineage>
</organism>
<evidence type="ECO:0000313" key="10">
    <source>
        <dbReference type="EMBL" id="SFK81738.1"/>
    </source>
</evidence>
<keyword evidence="3 10" id="KW-0808">Transferase</keyword>